<organism evidence="1 2">
    <name type="scientific">Clonostachys rosea f. rosea IK726</name>
    <dbReference type="NCBI Taxonomy" id="1349383"/>
    <lineage>
        <taxon>Eukaryota</taxon>
        <taxon>Fungi</taxon>
        <taxon>Dikarya</taxon>
        <taxon>Ascomycota</taxon>
        <taxon>Pezizomycotina</taxon>
        <taxon>Sordariomycetes</taxon>
        <taxon>Hypocreomycetidae</taxon>
        <taxon>Hypocreales</taxon>
        <taxon>Bionectriaceae</taxon>
        <taxon>Clonostachys</taxon>
    </lineage>
</organism>
<reference evidence="1" key="1">
    <citation type="submission" date="2020-04" db="EMBL/GenBank/DDBJ databases">
        <authorList>
            <person name="Broberg M."/>
        </authorList>
    </citation>
    <scope>NUCLEOTIDE SEQUENCE</scope>
</reference>
<evidence type="ECO:0000313" key="1">
    <source>
        <dbReference type="EMBL" id="CAG9948569.1"/>
    </source>
</evidence>
<dbReference type="Proteomes" id="UP000836387">
    <property type="component" value="Unassembled WGS sequence"/>
</dbReference>
<keyword evidence="2" id="KW-1185">Reference proteome</keyword>
<protein>
    <submittedName>
        <fullName evidence="1">Uncharacterized protein</fullName>
    </submittedName>
</protein>
<proteinExistence type="predicted"/>
<dbReference type="EMBL" id="CADEHS020000026">
    <property type="protein sequence ID" value="CAG9948569.1"/>
    <property type="molecule type" value="Genomic_DNA"/>
</dbReference>
<accession>A0ACA9U6A9</accession>
<sequence length="149" mass="17364">MRFAYDHSNLEPRKHTHPFITTSQPAKDMKIAWLLATGILIAGIYSPVMADETECQVVPIITSTLTQFIYPIETSYAQSPKHEDWAKRFSDSEHGLSMRQVQPERHEGPLRKLPEIWACWQVGNRESLLVQSWSWILELWKTSRRDIDD</sequence>
<name>A0ACA9U6A9_BIOOC</name>
<comment type="caution">
    <text evidence="1">The sequence shown here is derived from an EMBL/GenBank/DDBJ whole genome shotgun (WGS) entry which is preliminary data.</text>
</comment>
<gene>
    <name evidence="1" type="ORF">CRV2_00015755</name>
</gene>
<reference evidence="1" key="2">
    <citation type="submission" date="2021-10" db="EMBL/GenBank/DDBJ databases">
        <authorList>
            <person name="Piombo E."/>
        </authorList>
    </citation>
    <scope>NUCLEOTIDE SEQUENCE</scope>
</reference>
<evidence type="ECO:0000313" key="2">
    <source>
        <dbReference type="Proteomes" id="UP000836387"/>
    </source>
</evidence>